<dbReference type="InterPro" id="IPR027417">
    <property type="entry name" value="P-loop_NTPase"/>
</dbReference>
<dbReference type="InterPro" id="IPR015856">
    <property type="entry name" value="ABC_transpr_CbiO/EcfA_su"/>
</dbReference>
<dbReference type="InterPro" id="IPR017871">
    <property type="entry name" value="ABC_transporter-like_CS"/>
</dbReference>
<evidence type="ECO:0000259" key="5">
    <source>
        <dbReference type="PROSITE" id="PS50893"/>
    </source>
</evidence>
<dbReference type="InterPro" id="IPR003593">
    <property type="entry name" value="AAA+_ATPase"/>
</dbReference>
<evidence type="ECO:0000313" key="6">
    <source>
        <dbReference type="EMBL" id="PZD96715.1"/>
    </source>
</evidence>
<protein>
    <recommendedName>
        <fullName evidence="5">ABC transporter domain-containing protein</fullName>
    </recommendedName>
</protein>
<dbReference type="SUPFAM" id="SSF52540">
    <property type="entry name" value="P-loop containing nucleoside triphosphate hydrolases"/>
    <property type="match status" value="1"/>
</dbReference>
<dbReference type="CDD" id="cd03225">
    <property type="entry name" value="ABC_cobalt_CbiO_domain1"/>
    <property type="match status" value="1"/>
</dbReference>
<name>A0A2W1LPC6_9BACL</name>
<comment type="subcellular location">
    <subcellularLocation>
        <location evidence="1">Cell membrane</location>
        <topology evidence="1">Peripheral membrane protein</topology>
    </subcellularLocation>
</comment>
<dbReference type="GO" id="GO:0005886">
    <property type="term" value="C:plasma membrane"/>
    <property type="evidence" value="ECO:0007669"/>
    <property type="project" value="UniProtKB-SubCell"/>
</dbReference>
<dbReference type="PROSITE" id="PS50893">
    <property type="entry name" value="ABC_TRANSPORTER_2"/>
    <property type="match status" value="1"/>
</dbReference>
<keyword evidence="2" id="KW-0813">Transport</keyword>
<dbReference type="PANTHER" id="PTHR43038:SF3">
    <property type="entry name" value="ABC TRANSPORTER G FAMILY MEMBER 20 ISOFORM X1"/>
    <property type="match status" value="1"/>
</dbReference>
<dbReference type="RefSeq" id="WP_111145726.1">
    <property type="nucleotide sequence ID" value="NZ_QKRB01000036.1"/>
</dbReference>
<keyword evidence="7" id="KW-1185">Reference proteome</keyword>
<dbReference type="PANTHER" id="PTHR43038">
    <property type="entry name" value="ATP-BINDING CASSETTE, SUB-FAMILY H, MEMBER 1"/>
    <property type="match status" value="1"/>
</dbReference>
<dbReference type="Pfam" id="PF00005">
    <property type="entry name" value="ABC_tran"/>
    <property type="match status" value="1"/>
</dbReference>
<dbReference type="EMBL" id="QKRB01000036">
    <property type="protein sequence ID" value="PZD96715.1"/>
    <property type="molecule type" value="Genomic_DNA"/>
</dbReference>
<dbReference type="SMART" id="SM00382">
    <property type="entry name" value="AAA"/>
    <property type="match status" value="1"/>
</dbReference>
<evidence type="ECO:0000256" key="3">
    <source>
        <dbReference type="ARBA" id="ARBA00022741"/>
    </source>
</evidence>
<gene>
    <name evidence="6" type="ORF">DNH61_05825</name>
</gene>
<comment type="caution">
    <text evidence="6">The sequence shown here is derived from an EMBL/GenBank/DDBJ whole genome shotgun (WGS) entry which is preliminary data.</text>
</comment>
<dbReference type="InterPro" id="IPR003439">
    <property type="entry name" value="ABC_transporter-like_ATP-bd"/>
</dbReference>
<dbReference type="Proteomes" id="UP000249522">
    <property type="component" value="Unassembled WGS sequence"/>
</dbReference>
<dbReference type="Gene3D" id="3.40.50.300">
    <property type="entry name" value="P-loop containing nucleotide triphosphate hydrolases"/>
    <property type="match status" value="1"/>
</dbReference>
<sequence>MIEEAVAVAELEVTLGGRQVLDRVRIRAGSGELVFIAGRNGSGKSTVFRAIMGRLLSSGGEVAVRGQVGYHEQTPVYMPDMTVVENLRSFNKLFRTQWSPARMDQFIEELGLSHAERSNASSLSGGEKQRLALGITLMRDKDIYLFDEAESAMDPAGRRFYFDMLKRLSQEGKTVLWISHHIRDSLAVADRGYFMHGGKAYSFDVSQVRSSVQDYSEDAFADYCEEQVVNSQWEC</sequence>
<evidence type="ECO:0000256" key="4">
    <source>
        <dbReference type="ARBA" id="ARBA00022840"/>
    </source>
</evidence>
<evidence type="ECO:0000256" key="1">
    <source>
        <dbReference type="ARBA" id="ARBA00004202"/>
    </source>
</evidence>
<dbReference type="OrthoDB" id="2968466at2"/>
<dbReference type="GO" id="GO:0016887">
    <property type="term" value="F:ATP hydrolysis activity"/>
    <property type="evidence" value="ECO:0007669"/>
    <property type="project" value="InterPro"/>
</dbReference>
<organism evidence="6 7">
    <name type="scientific">Paenibacillus sambharensis</name>
    <dbReference type="NCBI Taxonomy" id="1803190"/>
    <lineage>
        <taxon>Bacteria</taxon>
        <taxon>Bacillati</taxon>
        <taxon>Bacillota</taxon>
        <taxon>Bacilli</taxon>
        <taxon>Bacillales</taxon>
        <taxon>Paenibacillaceae</taxon>
        <taxon>Paenibacillus</taxon>
    </lineage>
</organism>
<keyword evidence="4" id="KW-0067">ATP-binding</keyword>
<reference evidence="6 7" key="1">
    <citation type="submission" date="2018-06" db="EMBL/GenBank/DDBJ databases">
        <title>Paenibacillus imtechensis sp. nov.</title>
        <authorList>
            <person name="Pinnaka A.K."/>
            <person name="Singh H."/>
            <person name="Kaur M."/>
        </authorList>
    </citation>
    <scope>NUCLEOTIDE SEQUENCE [LARGE SCALE GENOMIC DNA]</scope>
    <source>
        <strain evidence="6 7">SMB1</strain>
    </source>
</reference>
<feature type="domain" description="ABC transporter" evidence="5">
    <location>
        <begin position="6"/>
        <end position="222"/>
    </location>
</feature>
<evidence type="ECO:0000256" key="2">
    <source>
        <dbReference type="ARBA" id="ARBA00022448"/>
    </source>
</evidence>
<evidence type="ECO:0000313" key="7">
    <source>
        <dbReference type="Proteomes" id="UP000249522"/>
    </source>
</evidence>
<accession>A0A2W1LPC6</accession>
<dbReference type="AlphaFoldDB" id="A0A2W1LPC6"/>
<dbReference type="GO" id="GO:0022857">
    <property type="term" value="F:transmembrane transporter activity"/>
    <property type="evidence" value="ECO:0007669"/>
    <property type="project" value="UniProtKB-ARBA"/>
</dbReference>
<dbReference type="PROSITE" id="PS00211">
    <property type="entry name" value="ABC_TRANSPORTER_1"/>
    <property type="match status" value="1"/>
</dbReference>
<keyword evidence="3" id="KW-0547">Nucleotide-binding</keyword>
<dbReference type="GO" id="GO:0005524">
    <property type="term" value="F:ATP binding"/>
    <property type="evidence" value="ECO:0007669"/>
    <property type="project" value="UniProtKB-KW"/>
</dbReference>
<proteinExistence type="predicted"/>